<dbReference type="InterPro" id="IPR001796">
    <property type="entry name" value="DHFR_dom"/>
</dbReference>
<dbReference type="EC" id="1.5.1.3" evidence="3"/>
<dbReference type="PANTHER" id="PTHR48069">
    <property type="entry name" value="DIHYDROFOLATE REDUCTASE"/>
    <property type="match status" value="1"/>
</dbReference>
<sequence length="182" mass="19317">MTLGLVWAEGRAPDGGPGVIGRAGGLPWHLPEDLAHFREVTDGCPVVMGRATWDSLPARFRPLPGRRNIVLSRRPGLVVEGGEVVPDVASALATVGDGPAWVIGGEQVYAATIALADRLEVTEIDLVVADGDARAPRIGAGWVPVGADPDHDGDPSGWRVGANGLRYRFRAYERTRTSTVPR</sequence>
<accession>A0A7Y0LWN9</accession>
<dbReference type="Proteomes" id="UP000562124">
    <property type="component" value="Unassembled WGS sequence"/>
</dbReference>
<evidence type="ECO:0000256" key="5">
    <source>
        <dbReference type="ARBA" id="ARBA00022857"/>
    </source>
</evidence>
<dbReference type="PRINTS" id="PR00070">
    <property type="entry name" value="DHFR"/>
</dbReference>
<dbReference type="AlphaFoldDB" id="A0A7Y0LWN9"/>
<feature type="domain" description="DHFR" evidence="8">
    <location>
        <begin position="2"/>
        <end position="174"/>
    </location>
</feature>
<dbReference type="UniPathway" id="UPA00077">
    <property type="reaction ID" value="UER00158"/>
</dbReference>
<dbReference type="PROSITE" id="PS51330">
    <property type="entry name" value="DHFR_2"/>
    <property type="match status" value="1"/>
</dbReference>
<dbReference type="GO" id="GO:0005829">
    <property type="term" value="C:cytosol"/>
    <property type="evidence" value="ECO:0007669"/>
    <property type="project" value="TreeGrafter"/>
</dbReference>
<dbReference type="GO" id="GO:0046654">
    <property type="term" value="P:tetrahydrofolate biosynthetic process"/>
    <property type="evidence" value="ECO:0007669"/>
    <property type="project" value="UniProtKB-UniPathway"/>
</dbReference>
<keyword evidence="6" id="KW-0560">Oxidoreductase</keyword>
<dbReference type="InterPro" id="IPR024072">
    <property type="entry name" value="DHFR-like_dom_sf"/>
</dbReference>
<evidence type="ECO:0000313" key="9">
    <source>
        <dbReference type="EMBL" id="NMR19538.1"/>
    </source>
</evidence>
<keyword evidence="10" id="KW-1185">Reference proteome</keyword>
<evidence type="ECO:0000256" key="2">
    <source>
        <dbReference type="ARBA" id="ARBA00009539"/>
    </source>
</evidence>
<dbReference type="Gene3D" id="3.40.430.10">
    <property type="entry name" value="Dihydrofolate Reductase, subunit A"/>
    <property type="match status" value="1"/>
</dbReference>
<evidence type="ECO:0000256" key="4">
    <source>
        <dbReference type="ARBA" id="ARBA00022563"/>
    </source>
</evidence>
<dbReference type="InterPro" id="IPR017925">
    <property type="entry name" value="DHFR_CS"/>
</dbReference>
<dbReference type="PANTHER" id="PTHR48069:SF3">
    <property type="entry name" value="DIHYDROFOLATE REDUCTASE"/>
    <property type="match status" value="1"/>
</dbReference>
<comment type="similarity">
    <text evidence="2 7">Belongs to the dihydrofolate reductase family.</text>
</comment>
<dbReference type="GO" id="GO:0046655">
    <property type="term" value="P:folic acid metabolic process"/>
    <property type="evidence" value="ECO:0007669"/>
    <property type="project" value="TreeGrafter"/>
</dbReference>
<dbReference type="PROSITE" id="PS00075">
    <property type="entry name" value="DHFR_1"/>
    <property type="match status" value="1"/>
</dbReference>
<organism evidence="9 10">
    <name type="scientific">Cellulomonas fimi</name>
    <dbReference type="NCBI Taxonomy" id="1708"/>
    <lineage>
        <taxon>Bacteria</taxon>
        <taxon>Bacillati</taxon>
        <taxon>Actinomycetota</taxon>
        <taxon>Actinomycetes</taxon>
        <taxon>Micrococcales</taxon>
        <taxon>Cellulomonadaceae</taxon>
        <taxon>Cellulomonas</taxon>
    </lineage>
</organism>
<dbReference type="GO" id="GO:0050661">
    <property type="term" value="F:NADP binding"/>
    <property type="evidence" value="ECO:0007669"/>
    <property type="project" value="InterPro"/>
</dbReference>
<dbReference type="EMBL" id="JABCJJ010000005">
    <property type="protein sequence ID" value="NMR19538.1"/>
    <property type="molecule type" value="Genomic_DNA"/>
</dbReference>
<keyword evidence="4" id="KW-0554">One-carbon metabolism</keyword>
<evidence type="ECO:0000313" key="10">
    <source>
        <dbReference type="Proteomes" id="UP000562124"/>
    </source>
</evidence>
<dbReference type="GO" id="GO:0006730">
    <property type="term" value="P:one-carbon metabolic process"/>
    <property type="evidence" value="ECO:0007669"/>
    <property type="project" value="UniProtKB-KW"/>
</dbReference>
<protein>
    <recommendedName>
        <fullName evidence="3">dihydrofolate reductase</fullName>
        <ecNumber evidence="3">1.5.1.3</ecNumber>
    </recommendedName>
</protein>
<comment type="caution">
    <text evidence="9">The sequence shown here is derived from an EMBL/GenBank/DDBJ whole genome shotgun (WGS) entry which is preliminary data.</text>
</comment>
<reference evidence="9 10" key="1">
    <citation type="submission" date="2020-04" db="EMBL/GenBank/DDBJ databases">
        <title>Sequencing and Assembly of C. fimi.</title>
        <authorList>
            <person name="Ramsey A.R."/>
        </authorList>
    </citation>
    <scope>NUCLEOTIDE SEQUENCE [LARGE SCALE GENOMIC DNA]</scope>
    <source>
        <strain evidence="9 10">SB</strain>
    </source>
</reference>
<name>A0A7Y0LWN9_CELFI</name>
<dbReference type="SUPFAM" id="SSF53597">
    <property type="entry name" value="Dihydrofolate reductase-like"/>
    <property type="match status" value="1"/>
</dbReference>
<evidence type="ECO:0000256" key="3">
    <source>
        <dbReference type="ARBA" id="ARBA00012856"/>
    </source>
</evidence>
<dbReference type="CDD" id="cd00209">
    <property type="entry name" value="DHFR"/>
    <property type="match status" value="1"/>
</dbReference>
<dbReference type="RefSeq" id="WP_169323914.1">
    <property type="nucleotide sequence ID" value="NZ_JABCJJ010000005.1"/>
</dbReference>
<evidence type="ECO:0000256" key="7">
    <source>
        <dbReference type="RuleBase" id="RU004474"/>
    </source>
</evidence>
<dbReference type="GO" id="GO:0004146">
    <property type="term" value="F:dihydrofolate reductase activity"/>
    <property type="evidence" value="ECO:0007669"/>
    <property type="project" value="UniProtKB-EC"/>
</dbReference>
<gene>
    <name evidence="9" type="ORF">HIR71_04755</name>
</gene>
<evidence type="ECO:0000256" key="1">
    <source>
        <dbReference type="ARBA" id="ARBA00004903"/>
    </source>
</evidence>
<evidence type="ECO:0000259" key="8">
    <source>
        <dbReference type="PROSITE" id="PS51330"/>
    </source>
</evidence>
<proteinExistence type="inferred from homology"/>
<dbReference type="Pfam" id="PF00186">
    <property type="entry name" value="DHFR_1"/>
    <property type="match status" value="1"/>
</dbReference>
<evidence type="ECO:0000256" key="6">
    <source>
        <dbReference type="ARBA" id="ARBA00023002"/>
    </source>
</evidence>
<dbReference type="InterPro" id="IPR012259">
    <property type="entry name" value="DHFR"/>
</dbReference>
<keyword evidence="5" id="KW-0521">NADP</keyword>
<comment type="pathway">
    <text evidence="1">Cofactor biosynthesis; tetrahydrofolate biosynthesis; 5,6,7,8-tetrahydrofolate from 7,8-dihydrofolate: step 1/1.</text>
</comment>
<dbReference type="GO" id="GO:0046452">
    <property type="term" value="P:dihydrofolate metabolic process"/>
    <property type="evidence" value="ECO:0007669"/>
    <property type="project" value="TreeGrafter"/>
</dbReference>